<reference evidence="1" key="1">
    <citation type="submission" date="2023-10" db="EMBL/GenBank/DDBJ databases">
        <authorList>
            <person name="Chen Y."/>
            <person name="Shah S."/>
            <person name="Dougan E. K."/>
            <person name="Thang M."/>
            <person name="Chan C."/>
        </authorList>
    </citation>
    <scope>NUCLEOTIDE SEQUENCE [LARGE SCALE GENOMIC DNA]</scope>
</reference>
<comment type="caution">
    <text evidence="1">The sequence shown here is derived from an EMBL/GenBank/DDBJ whole genome shotgun (WGS) entry which is preliminary data.</text>
</comment>
<evidence type="ECO:0000313" key="2">
    <source>
        <dbReference type="Proteomes" id="UP001189429"/>
    </source>
</evidence>
<name>A0ABN9XP17_9DINO</name>
<feature type="non-terminal residue" evidence="1">
    <location>
        <position position="1"/>
    </location>
</feature>
<accession>A0ABN9XP17</accession>
<keyword evidence="2" id="KW-1185">Reference proteome</keyword>
<dbReference type="Proteomes" id="UP001189429">
    <property type="component" value="Unassembled WGS sequence"/>
</dbReference>
<proteinExistence type="predicted"/>
<sequence length="188" mass="19965">VTEYIIAHILIITIPGHLESVQASIRLELNRKNGSLAQRARLERVRASGSPQNTKDEKMISQNKVTRKIRETGDPDPIKNGTGALEPIARTCRSASAGLRRSLGALDPIVSSATSHLRALGLKMAKGGKKNQKEPGAKKLTEELLARRQANGQDSDVSSEAFDGSAFLVGQSFVPGAAAAAVSGDVQM</sequence>
<protein>
    <submittedName>
        <fullName evidence="1">Uncharacterized protein</fullName>
    </submittedName>
</protein>
<gene>
    <name evidence="1" type="ORF">PCOR1329_LOCUS77535</name>
</gene>
<evidence type="ECO:0000313" key="1">
    <source>
        <dbReference type="EMBL" id="CAK0900153.1"/>
    </source>
</evidence>
<dbReference type="EMBL" id="CAUYUJ010020732">
    <property type="protein sequence ID" value="CAK0900153.1"/>
    <property type="molecule type" value="Genomic_DNA"/>
</dbReference>
<organism evidence="1 2">
    <name type="scientific">Prorocentrum cordatum</name>
    <dbReference type="NCBI Taxonomy" id="2364126"/>
    <lineage>
        <taxon>Eukaryota</taxon>
        <taxon>Sar</taxon>
        <taxon>Alveolata</taxon>
        <taxon>Dinophyceae</taxon>
        <taxon>Prorocentrales</taxon>
        <taxon>Prorocentraceae</taxon>
        <taxon>Prorocentrum</taxon>
    </lineage>
</organism>
<feature type="non-terminal residue" evidence="1">
    <location>
        <position position="188"/>
    </location>
</feature>